<reference evidence="4" key="1">
    <citation type="submission" date="2023-05" db="EMBL/GenBank/DDBJ databases">
        <authorList>
            <person name="Stuckert A."/>
        </authorList>
    </citation>
    <scope>NUCLEOTIDE SEQUENCE</scope>
</reference>
<evidence type="ECO:0000313" key="4">
    <source>
        <dbReference type="EMBL" id="CAI9564269.1"/>
    </source>
</evidence>
<evidence type="ECO:0000256" key="3">
    <source>
        <dbReference type="SAM" id="SignalP"/>
    </source>
</evidence>
<dbReference type="PANTHER" id="PTHR13158:SF5">
    <property type="entry name" value="NAD KINASE 2, MITOCHONDRIAL"/>
    <property type="match status" value="1"/>
</dbReference>
<feature type="signal peptide" evidence="3">
    <location>
        <begin position="1"/>
        <end position="18"/>
    </location>
</feature>
<dbReference type="SUPFAM" id="SSF111331">
    <property type="entry name" value="NAD kinase/diacylglycerol kinase-like"/>
    <property type="match status" value="1"/>
</dbReference>
<sequence length="270" mass="30466">MVWCRALMCTWCSARVLSLGPRAPAVRFLAPRHVSTRLSHGAGKPGGFRPQRVAVVTKTTRYEFEQQRYRNAGLSEEELKELLALKGSSYNGLLQRHNIHSENVEHIVGSLRKEGIEVQVVKRRDYDEATVRWADAIISAGGDGTMLLAASKVLDRFKPVIGVNTDPERSEGHLCLPMNYTHSFPEALHKLYRGEFRWQWRQRIRLYLEGTGINFTPVDLHEQQLSLEQHSKAHNTGAHQEQTSAAISGPHLLPVRALNEVFIGESLSSR</sequence>
<dbReference type="Gene3D" id="3.40.50.10330">
    <property type="entry name" value="Probable inorganic polyphosphate/atp-NAD kinase, domain 1"/>
    <property type="match status" value="1"/>
</dbReference>
<organism evidence="4 5">
    <name type="scientific">Staurois parvus</name>
    <dbReference type="NCBI Taxonomy" id="386267"/>
    <lineage>
        <taxon>Eukaryota</taxon>
        <taxon>Metazoa</taxon>
        <taxon>Chordata</taxon>
        <taxon>Craniata</taxon>
        <taxon>Vertebrata</taxon>
        <taxon>Euteleostomi</taxon>
        <taxon>Amphibia</taxon>
        <taxon>Batrachia</taxon>
        <taxon>Anura</taxon>
        <taxon>Neobatrachia</taxon>
        <taxon>Ranoidea</taxon>
        <taxon>Ranidae</taxon>
        <taxon>Staurois</taxon>
    </lineage>
</organism>
<dbReference type="Proteomes" id="UP001162483">
    <property type="component" value="Unassembled WGS sequence"/>
</dbReference>
<evidence type="ECO:0000313" key="5">
    <source>
        <dbReference type="Proteomes" id="UP001162483"/>
    </source>
</evidence>
<evidence type="ECO:0000256" key="2">
    <source>
        <dbReference type="ARBA" id="ARBA00012120"/>
    </source>
</evidence>
<comment type="caution">
    <text evidence="4">The sequence shown here is derived from an EMBL/GenBank/DDBJ whole genome shotgun (WGS) entry which is preliminary data.</text>
</comment>
<name>A0ABN9CVN3_9NEOB</name>
<dbReference type="InterPro" id="IPR016064">
    <property type="entry name" value="NAD/diacylglycerol_kinase_sf"/>
</dbReference>
<feature type="chain" id="PRO_5045477710" description="NAD(+) kinase" evidence="3">
    <location>
        <begin position="19"/>
        <end position="270"/>
    </location>
</feature>
<keyword evidence="3" id="KW-0732">Signal</keyword>
<accession>A0ABN9CVN3</accession>
<dbReference type="InterPro" id="IPR017438">
    <property type="entry name" value="ATP-NAD_kinase_N"/>
</dbReference>
<keyword evidence="5" id="KW-1185">Reference proteome</keyword>
<dbReference type="EC" id="2.7.1.23" evidence="2"/>
<evidence type="ECO:0000256" key="1">
    <source>
        <dbReference type="ARBA" id="ARBA00010995"/>
    </source>
</evidence>
<comment type="similarity">
    <text evidence="1">Belongs to the NAD kinase family.</text>
</comment>
<protein>
    <recommendedName>
        <fullName evidence="2">NAD(+) kinase</fullName>
        <ecNumber evidence="2">2.7.1.23</ecNumber>
    </recommendedName>
</protein>
<dbReference type="EMBL" id="CATNWA010012889">
    <property type="protein sequence ID" value="CAI9564269.1"/>
    <property type="molecule type" value="Genomic_DNA"/>
</dbReference>
<dbReference type="InterPro" id="IPR002504">
    <property type="entry name" value="NADK"/>
</dbReference>
<dbReference type="Pfam" id="PF01513">
    <property type="entry name" value="NAD_kinase"/>
    <property type="match status" value="1"/>
</dbReference>
<gene>
    <name evidence="4" type="ORF">SPARVUS_LOCUS5873679</name>
</gene>
<dbReference type="PANTHER" id="PTHR13158">
    <property type="match status" value="1"/>
</dbReference>
<proteinExistence type="inferred from homology"/>